<evidence type="ECO:0000313" key="3">
    <source>
        <dbReference type="Proteomes" id="UP000607435"/>
    </source>
</evidence>
<dbReference type="InterPro" id="IPR000595">
    <property type="entry name" value="cNMP-bd_dom"/>
</dbReference>
<dbReference type="InterPro" id="IPR018490">
    <property type="entry name" value="cNMP-bd_dom_sf"/>
</dbReference>
<gene>
    <name evidence="2" type="ORF">H6H04_03635</name>
</gene>
<keyword evidence="3" id="KW-1185">Reference proteome</keyword>
<dbReference type="Pfam" id="PF00027">
    <property type="entry name" value="cNMP_binding"/>
    <property type="match status" value="1"/>
</dbReference>
<dbReference type="Proteomes" id="UP000607435">
    <property type="component" value="Unassembled WGS sequence"/>
</dbReference>
<name>A0ABR6XYA4_9FLAO</name>
<dbReference type="RefSeq" id="WP_186844572.1">
    <property type="nucleotide sequence ID" value="NZ_JACOME010000001.1"/>
</dbReference>
<accession>A0ABR6XYA4</accession>
<dbReference type="CDD" id="cd00038">
    <property type="entry name" value="CAP_ED"/>
    <property type="match status" value="1"/>
</dbReference>
<dbReference type="EMBL" id="JACOME010000001">
    <property type="protein sequence ID" value="MBC3845462.1"/>
    <property type="molecule type" value="Genomic_DNA"/>
</dbReference>
<protein>
    <submittedName>
        <fullName evidence="2">Crp/Fnr family transcriptional regulator</fullName>
    </submittedName>
</protein>
<comment type="caution">
    <text evidence="2">The sequence shown here is derived from an EMBL/GenBank/DDBJ whole genome shotgun (WGS) entry which is preliminary data.</text>
</comment>
<evidence type="ECO:0000313" key="2">
    <source>
        <dbReference type="EMBL" id="MBC3845462.1"/>
    </source>
</evidence>
<dbReference type="Gene3D" id="2.60.120.10">
    <property type="entry name" value="Jelly Rolls"/>
    <property type="match status" value="1"/>
</dbReference>
<sequence>MDNPNFDFLKSKFHVSKETFLILKDLASIRKLKIGEEIVKQGGKSNKMAFLTSGLIRAYCTLESGKEITKNIFTPIGFVGAFSSILKNEPSLLCYEALVESTIYEVDFEKFTKLSKTNIDISNLYNRILEYVFIMYEIKQLENMSLNATERYLNLKKQISNIDNLIPQYQIASFLNISPVQLSRIRKEMKDY</sequence>
<dbReference type="PROSITE" id="PS50042">
    <property type="entry name" value="CNMP_BINDING_3"/>
    <property type="match status" value="1"/>
</dbReference>
<dbReference type="InterPro" id="IPR014710">
    <property type="entry name" value="RmlC-like_jellyroll"/>
</dbReference>
<proteinExistence type="predicted"/>
<dbReference type="SUPFAM" id="SSF51206">
    <property type="entry name" value="cAMP-binding domain-like"/>
    <property type="match status" value="1"/>
</dbReference>
<reference evidence="2 3" key="1">
    <citation type="submission" date="2020-08" db="EMBL/GenBank/DDBJ databases">
        <title>Winogradskyella ouciana sp. nov., isolated from the hadal seawater of the Mariana Trench.</title>
        <authorList>
            <person name="He X."/>
        </authorList>
    </citation>
    <scope>NUCLEOTIDE SEQUENCE [LARGE SCALE GENOMIC DNA]</scope>
    <source>
        <strain evidence="2 3">KCTC 22026</strain>
    </source>
</reference>
<feature type="domain" description="Cyclic nucleotide-binding" evidence="1">
    <location>
        <begin position="35"/>
        <end position="114"/>
    </location>
</feature>
<organism evidence="2 3">
    <name type="scientific">Winogradskyella echinorum</name>
    <dbReference type="NCBI Taxonomy" id="538189"/>
    <lineage>
        <taxon>Bacteria</taxon>
        <taxon>Pseudomonadati</taxon>
        <taxon>Bacteroidota</taxon>
        <taxon>Flavobacteriia</taxon>
        <taxon>Flavobacteriales</taxon>
        <taxon>Flavobacteriaceae</taxon>
        <taxon>Winogradskyella</taxon>
    </lineage>
</organism>
<evidence type="ECO:0000259" key="1">
    <source>
        <dbReference type="PROSITE" id="PS50042"/>
    </source>
</evidence>